<dbReference type="PROSITE" id="PS51077">
    <property type="entry name" value="HTH_ICLR"/>
    <property type="match status" value="1"/>
</dbReference>
<feature type="domain" description="IclR-ED" evidence="6">
    <location>
        <begin position="95"/>
        <end position="270"/>
    </location>
</feature>
<dbReference type="PANTHER" id="PTHR30136:SF8">
    <property type="entry name" value="TRANSCRIPTIONAL REGULATORY PROTEIN"/>
    <property type="match status" value="1"/>
</dbReference>
<feature type="region of interest" description="Disordered" evidence="4">
    <location>
        <begin position="1"/>
        <end position="31"/>
    </location>
</feature>
<dbReference type="SUPFAM" id="SSF55781">
    <property type="entry name" value="GAF domain-like"/>
    <property type="match status" value="1"/>
</dbReference>
<dbReference type="Gene3D" id="1.10.10.10">
    <property type="entry name" value="Winged helix-like DNA-binding domain superfamily/Winged helix DNA-binding domain"/>
    <property type="match status" value="1"/>
</dbReference>
<dbReference type="Pfam" id="PF09339">
    <property type="entry name" value="HTH_IclR"/>
    <property type="match status" value="1"/>
</dbReference>
<reference evidence="7 8" key="1">
    <citation type="submission" date="2024-07" db="EMBL/GenBank/DDBJ databases">
        <title>Draft Genome Sequence of Ferrimicrobium acidiphilum Strain YE2023, Isolated from a Pulp of Bioleach Reactor.</title>
        <authorList>
            <person name="Elkina Y.A."/>
            <person name="Bulaeva A.G."/>
            <person name="Beletsky A.V."/>
            <person name="Mardanov A.V."/>
        </authorList>
    </citation>
    <scope>NUCLEOTIDE SEQUENCE [LARGE SCALE GENOMIC DNA]</scope>
    <source>
        <strain evidence="7 8">YE2023</strain>
    </source>
</reference>
<evidence type="ECO:0000256" key="1">
    <source>
        <dbReference type="ARBA" id="ARBA00023015"/>
    </source>
</evidence>
<dbReference type="InterPro" id="IPR050707">
    <property type="entry name" value="HTH_MetabolicPath_Reg"/>
</dbReference>
<proteinExistence type="predicted"/>
<evidence type="ECO:0000259" key="6">
    <source>
        <dbReference type="PROSITE" id="PS51078"/>
    </source>
</evidence>
<dbReference type="Gene3D" id="3.30.450.40">
    <property type="match status" value="1"/>
</dbReference>
<evidence type="ECO:0000313" key="8">
    <source>
        <dbReference type="Proteomes" id="UP001560267"/>
    </source>
</evidence>
<feature type="compositionally biased region" description="Basic and acidic residues" evidence="4">
    <location>
        <begin position="1"/>
        <end position="12"/>
    </location>
</feature>
<organism evidence="7 8">
    <name type="scientific">Ferrimicrobium acidiphilum</name>
    <dbReference type="NCBI Taxonomy" id="121039"/>
    <lineage>
        <taxon>Bacteria</taxon>
        <taxon>Bacillati</taxon>
        <taxon>Actinomycetota</taxon>
        <taxon>Acidimicrobiia</taxon>
        <taxon>Acidimicrobiales</taxon>
        <taxon>Acidimicrobiaceae</taxon>
        <taxon>Ferrimicrobium</taxon>
    </lineage>
</organism>
<comment type="caution">
    <text evidence="7">The sequence shown here is derived from an EMBL/GenBank/DDBJ whole genome shotgun (WGS) entry which is preliminary data.</text>
</comment>
<dbReference type="PANTHER" id="PTHR30136">
    <property type="entry name" value="HELIX-TURN-HELIX TRANSCRIPTIONAL REGULATOR, ICLR FAMILY"/>
    <property type="match status" value="1"/>
</dbReference>
<keyword evidence="2" id="KW-0238">DNA-binding</keyword>
<sequence>MNNEPSIEHPESVDGAANNNPYPPAGFSTPSPPIQVIGRCEDIFRLFTPTRLAIRLSDLEQELGMQRSTAHRYLTSLGATGFLERVEEGYAPGPLMTSIGTLALDSQRILDIADPYMRRLTSEIHETCVLSLWGGRGPVIVRVMEDMDKVVHVLVRIGATLDPNSAQGRVFLAFLHDDDLTERVLASLPQPTSDDVLKSLPDVYRNRLSISATLVRGVRTVAAPILDRRERIMAAIAVVGTMQSIPEGADSGLALAVSHTAKLLSEQLGWSNSNDL</sequence>
<dbReference type="InterPro" id="IPR014757">
    <property type="entry name" value="Tscrpt_reg_IclR_C"/>
</dbReference>
<dbReference type="EMBL" id="JBFSHR010000039">
    <property type="protein sequence ID" value="MEX6430185.1"/>
    <property type="molecule type" value="Genomic_DNA"/>
</dbReference>
<dbReference type="SMART" id="SM00346">
    <property type="entry name" value="HTH_ICLR"/>
    <property type="match status" value="1"/>
</dbReference>
<dbReference type="InterPro" id="IPR005471">
    <property type="entry name" value="Tscrpt_reg_IclR_N"/>
</dbReference>
<evidence type="ECO:0000313" key="7">
    <source>
        <dbReference type="EMBL" id="MEX6430185.1"/>
    </source>
</evidence>
<keyword evidence="1" id="KW-0805">Transcription regulation</keyword>
<gene>
    <name evidence="7" type="ORF">AB6A68_10130</name>
</gene>
<keyword evidence="8" id="KW-1185">Reference proteome</keyword>
<dbReference type="InterPro" id="IPR036390">
    <property type="entry name" value="WH_DNA-bd_sf"/>
</dbReference>
<dbReference type="PROSITE" id="PS51078">
    <property type="entry name" value="ICLR_ED"/>
    <property type="match status" value="1"/>
</dbReference>
<keyword evidence="3" id="KW-0804">Transcription</keyword>
<feature type="domain" description="HTH iclR-type" evidence="5">
    <location>
        <begin position="34"/>
        <end position="94"/>
    </location>
</feature>
<dbReference type="Proteomes" id="UP001560267">
    <property type="component" value="Unassembled WGS sequence"/>
</dbReference>
<name>A0ABV3Y3U0_9ACTN</name>
<dbReference type="Pfam" id="PF01614">
    <property type="entry name" value="IclR_C"/>
    <property type="match status" value="1"/>
</dbReference>
<dbReference type="InterPro" id="IPR036388">
    <property type="entry name" value="WH-like_DNA-bd_sf"/>
</dbReference>
<evidence type="ECO:0000256" key="3">
    <source>
        <dbReference type="ARBA" id="ARBA00023163"/>
    </source>
</evidence>
<dbReference type="InterPro" id="IPR029016">
    <property type="entry name" value="GAF-like_dom_sf"/>
</dbReference>
<dbReference type="SUPFAM" id="SSF46785">
    <property type="entry name" value="Winged helix' DNA-binding domain"/>
    <property type="match status" value="1"/>
</dbReference>
<evidence type="ECO:0000256" key="2">
    <source>
        <dbReference type="ARBA" id="ARBA00023125"/>
    </source>
</evidence>
<dbReference type="RefSeq" id="WP_298384175.1">
    <property type="nucleotide sequence ID" value="NZ_JBFSHR010000039.1"/>
</dbReference>
<protein>
    <submittedName>
        <fullName evidence="7">IclR family transcriptional regulator</fullName>
    </submittedName>
</protein>
<accession>A0ABV3Y3U0</accession>
<evidence type="ECO:0000259" key="5">
    <source>
        <dbReference type="PROSITE" id="PS51077"/>
    </source>
</evidence>
<evidence type="ECO:0000256" key="4">
    <source>
        <dbReference type="SAM" id="MobiDB-lite"/>
    </source>
</evidence>